<dbReference type="InterPro" id="IPR036724">
    <property type="entry name" value="Cobalamin-bd_sf"/>
</dbReference>
<dbReference type="Proteomes" id="UP000622405">
    <property type="component" value="Unassembled WGS sequence"/>
</dbReference>
<dbReference type="EMBL" id="WJBE01000019">
    <property type="protein sequence ID" value="MBC3901028.1"/>
    <property type="molecule type" value="Genomic_DNA"/>
</dbReference>
<dbReference type="Gene3D" id="1.10.1240.10">
    <property type="entry name" value="Methionine synthase domain"/>
    <property type="match status" value="1"/>
</dbReference>
<dbReference type="InterPro" id="IPR050554">
    <property type="entry name" value="Met_Synthase/Corrinoid"/>
</dbReference>
<dbReference type="RefSeq" id="WP_026395096.1">
    <property type="nucleotide sequence ID" value="NZ_WJBE01000019.1"/>
</dbReference>
<accession>A0ABR6Z0I3</accession>
<gene>
    <name evidence="2" type="ORF">GH811_15530</name>
</gene>
<sequence>MKHSIVRSIEGLYEDRTLELVRIAIRKGFKPIDIFNWLQTGMERVGKLYETSDYFIADLIFAGIIFQEVMELEELKEVTKVTPKNKIGRLLLFSVFGDCHDIGKNIFGSFARTAGFELIDLGTDVSLYQVIEAIETVKPDIIGMSGMQQETIYEMRAVVCELVNRGIRDDYRVIIGGAVIDEKAAQIVGADFATKDVMTGVEKCKLWMIEKTGKKNNDK</sequence>
<dbReference type="SUPFAM" id="SSF52242">
    <property type="entry name" value="Cobalamin (vitamin B12)-binding domain"/>
    <property type="match status" value="1"/>
</dbReference>
<dbReference type="PANTHER" id="PTHR45833">
    <property type="entry name" value="METHIONINE SYNTHASE"/>
    <property type="match status" value="1"/>
</dbReference>
<evidence type="ECO:0000313" key="2">
    <source>
        <dbReference type="EMBL" id="MBC3901028.1"/>
    </source>
</evidence>
<dbReference type="SMART" id="SM01018">
    <property type="entry name" value="B12-binding_2"/>
    <property type="match status" value="1"/>
</dbReference>
<dbReference type="InterPro" id="IPR003759">
    <property type="entry name" value="Cbl-bd_cap"/>
</dbReference>
<evidence type="ECO:0000313" key="3">
    <source>
        <dbReference type="Proteomes" id="UP000622405"/>
    </source>
</evidence>
<dbReference type="Gene3D" id="3.40.50.280">
    <property type="entry name" value="Cobalamin-binding domain"/>
    <property type="match status" value="1"/>
</dbReference>
<name>A0ABR6Z0I3_9FIRM</name>
<dbReference type="SUPFAM" id="SSF47644">
    <property type="entry name" value="Methionine synthase domain"/>
    <property type="match status" value="1"/>
</dbReference>
<comment type="caution">
    <text evidence="2">The sequence shown here is derived from an EMBL/GenBank/DDBJ whole genome shotgun (WGS) entry which is preliminary data.</text>
</comment>
<dbReference type="PANTHER" id="PTHR45833:SF2">
    <property type="entry name" value="BIFUNCTIONAL HOMOCYSTEINE S-METHYLTRANSFERASE_5,10-METHYLENETETRAHYDROFOLATE REDUCTASE"/>
    <property type="match status" value="1"/>
</dbReference>
<organism evidence="2 3">
    <name type="scientific">Acetobacterium malicum</name>
    <dbReference type="NCBI Taxonomy" id="52692"/>
    <lineage>
        <taxon>Bacteria</taxon>
        <taxon>Bacillati</taxon>
        <taxon>Bacillota</taxon>
        <taxon>Clostridia</taxon>
        <taxon>Eubacteriales</taxon>
        <taxon>Eubacteriaceae</taxon>
        <taxon>Acetobacterium</taxon>
    </lineage>
</organism>
<dbReference type="InterPro" id="IPR036594">
    <property type="entry name" value="Meth_synthase_dom"/>
</dbReference>
<dbReference type="InterPro" id="IPR006158">
    <property type="entry name" value="Cobalamin-bd"/>
</dbReference>
<feature type="domain" description="B12-binding" evidence="1">
    <location>
        <begin position="87"/>
        <end position="219"/>
    </location>
</feature>
<dbReference type="Pfam" id="PF02310">
    <property type="entry name" value="B12-binding"/>
    <property type="match status" value="1"/>
</dbReference>
<reference evidence="2 3" key="1">
    <citation type="journal article" date="2020" name="mSystems">
        <title>Defining Genomic and Predicted Metabolic Features of the Acetobacterium Genus.</title>
        <authorList>
            <person name="Ross D.E."/>
            <person name="Marshall C.W."/>
            <person name="Gulliver D."/>
            <person name="May H.D."/>
            <person name="Norman R.S."/>
        </authorList>
    </citation>
    <scope>NUCLEOTIDE SEQUENCE [LARGE SCALE GENOMIC DNA]</scope>
    <source>
        <strain evidence="2 3">DSM 4132</strain>
    </source>
</reference>
<protein>
    <submittedName>
        <fullName evidence="2">Cobalamin-binding protein</fullName>
    </submittedName>
</protein>
<dbReference type="Pfam" id="PF02607">
    <property type="entry name" value="B12-binding_2"/>
    <property type="match status" value="1"/>
</dbReference>
<dbReference type="PROSITE" id="PS51332">
    <property type="entry name" value="B12_BINDING"/>
    <property type="match status" value="1"/>
</dbReference>
<evidence type="ECO:0000259" key="1">
    <source>
        <dbReference type="PROSITE" id="PS51332"/>
    </source>
</evidence>
<keyword evidence="3" id="KW-1185">Reference proteome</keyword>
<proteinExistence type="predicted"/>